<dbReference type="GO" id="GO:0005794">
    <property type="term" value="C:Golgi apparatus"/>
    <property type="evidence" value="ECO:0007669"/>
    <property type="project" value="TreeGrafter"/>
</dbReference>
<name>A0A8H4AQ37_GIGMA</name>
<comment type="similarity">
    <text evidence="1">Belongs to the glycosyltransferase 15 family.</text>
</comment>
<reference evidence="3 4" key="1">
    <citation type="journal article" date="2019" name="Environ. Microbiol.">
        <title>At the nexus of three kingdoms: the genome of the mycorrhizal fungus Gigaspora margarita provides insights into plant, endobacterial and fungal interactions.</title>
        <authorList>
            <person name="Venice F."/>
            <person name="Ghignone S."/>
            <person name="Salvioli di Fossalunga A."/>
            <person name="Amselem J."/>
            <person name="Novero M."/>
            <person name="Xianan X."/>
            <person name="Sedzielewska Toro K."/>
            <person name="Morin E."/>
            <person name="Lipzen A."/>
            <person name="Grigoriev I.V."/>
            <person name="Henrissat B."/>
            <person name="Martin F.M."/>
            <person name="Bonfante P."/>
        </authorList>
    </citation>
    <scope>NUCLEOTIDE SEQUENCE [LARGE SCALE GENOMIC DNA]</scope>
    <source>
        <strain evidence="3 4">BEG34</strain>
    </source>
</reference>
<evidence type="ECO:0000313" key="3">
    <source>
        <dbReference type="EMBL" id="KAF0521234.1"/>
    </source>
</evidence>
<accession>A0A8H4AQ37</accession>
<sequence length="107" mass="12712">MISNSLFPQRNQRIFFATQYIDPLKDAILLMNNVASVNAAIIVLVKNSELDRLLITMENFEDRWNKKYNYPYVFLNDEEFTQEFKDLTKSKTQSETQYGNYDHISLF</sequence>
<dbReference type="Proteomes" id="UP000439903">
    <property type="component" value="Unassembled WGS sequence"/>
</dbReference>
<dbReference type="PANTHER" id="PTHR31121">
    <property type="entry name" value="ALPHA-1,2 MANNOSYLTRANSFERASE KTR1"/>
    <property type="match status" value="1"/>
</dbReference>
<protein>
    <submittedName>
        <fullName evidence="3">Glycosyltransferase family 15 protein</fullName>
    </submittedName>
</protein>
<dbReference type="PANTHER" id="PTHR31121:SF6">
    <property type="entry name" value="ALPHA-1,2 MANNOSYLTRANSFERASE KTR1"/>
    <property type="match status" value="1"/>
</dbReference>
<gene>
    <name evidence="3" type="ORF">F8M41_015875</name>
</gene>
<dbReference type="GO" id="GO:0016020">
    <property type="term" value="C:membrane"/>
    <property type="evidence" value="ECO:0007669"/>
    <property type="project" value="InterPro"/>
</dbReference>
<dbReference type="InterPro" id="IPR002685">
    <property type="entry name" value="Glyco_trans_15"/>
</dbReference>
<dbReference type="EMBL" id="WTPW01000338">
    <property type="protein sequence ID" value="KAF0521234.1"/>
    <property type="molecule type" value="Genomic_DNA"/>
</dbReference>
<dbReference type="Pfam" id="PF01793">
    <property type="entry name" value="Glyco_transf_15"/>
    <property type="match status" value="1"/>
</dbReference>
<dbReference type="AlphaFoldDB" id="A0A8H4AQ37"/>
<dbReference type="SUPFAM" id="SSF53448">
    <property type="entry name" value="Nucleotide-diphospho-sugar transferases"/>
    <property type="match status" value="1"/>
</dbReference>
<comment type="caution">
    <text evidence="3">The sequence shown here is derived from an EMBL/GenBank/DDBJ whole genome shotgun (WGS) entry which is preliminary data.</text>
</comment>
<dbReference type="Gene3D" id="3.90.550.10">
    <property type="entry name" value="Spore Coat Polysaccharide Biosynthesis Protein SpsA, Chain A"/>
    <property type="match status" value="1"/>
</dbReference>
<organism evidence="3 4">
    <name type="scientific">Gigaspora margarita</name>
    <dbReference type="NCBI Taxonomy" id="4874"/>
    <lineage>
        <taxon>Eukaryota</taxon>
        <taxon>Fungi</taxon>
        <taxon>Fungi incertae sedis</taxon>
        <taxon>Mucoromycota</taxon>
        <taxon>Glomeromycotina</taxon>
        <taxon>Glomeromycetes</taxon>
        <taxon>Diversisporales</taxon>
        <taxon>Gigasporaceae</taxon>
        <taxon>Gigaspora</taxon>
    </lineage>
</organism>
<evidence type="ECO:0000256" key="1">
    <source>
        <dbReference type="ARBA" id="ARBA00007677"/>
    </source>
</evidence>
<dbReference type="GO" id="GO:0006487">
    <property type="term" value="P:protein N-linked glycosylation"/>
    <property type="evidence" value="ECO:0007669"/>
    <property type="project" value="TreeGrafter"/>
</dbReference>
<evidence type="ECO:0000256" key="2">
    <source>
        <dbReference type="ARBA" id="ARBA00022679"/>
    </source>
</evidence>
<keyword evidence="2 3" id="KW-0808">Transferase</keyword>
<keyword evidence="4" id="KW-1185">Reference proteome</keyword>
<dbReference type="GO" id="GO:0000026">
    <property type="term" value="F:alpha-1,2-mannosyltransferase activity"/>
    <property type="evidence" value="ECO:0007669"/>
    <property type="project" value="TreeGrafter"/>
</dbReference>
<proteinExistence type="inferred from homology"/>
<evidence type="ECO:0000313" key="4">
    <source>
        <dbReference type="Proteomes" id="UP000439903"/>
    </source>
</evidence>
<dbReference type="InterPro" id="IPR029044">
    <property type="entry name" value="Nucleotide-diphossugar_trans"/>
</dbReference>
<dbReference type="GO" id="GO:0000032">
    <property type="term" value="P:cell wall mannoprotein biosynthetic process"/>
    <property type="evidence" value="ECO:0007669"/>
    <property type="project" value="TreeGrafter"/>
</dbReference>
<dbReference type="OrthoDB" id="439943at2759"/>